<dbReference type="PANTHER" id="PTHR43884">
    <property type="entry name" value="ACYL-COA DEHYDROGENASE"/>
    <property type="match status" value="1"/>
</dbReference>
<dbReference type="InterPro" id="IPR009100">
    <property type="entry name" value="AcylCoA_DH/oxidase_NM_dom_sf"/>
</dbReference>
<dbReference type="InterPro" id="IPR013786">
    <property type="entry name" value="AcylCoA_DH/ox_N"/>
</dbReference>
<gene>
    <name evidence="5" type="ORF">GCM10012282_45810</name>
</gene>
<dbReference type="InterPro" id="IPR046373">
    <property type="entry name" value="Acyl-CoA_Oxase/DH_mid-dom_sf"/>
</dbReference>
<dbReference type="Pfam" id="PF08028">
    <property type="entry name" value="Acyl-CoA_dh_2"/>
    <property type="match status" value="1"/>
</dbReference>
<dbReference type="Pfam" id="PF02771">
    <property type="entry name" value="Acyl-CoA_dh_N"/>
    <property type="match status" value="1"/>
</dbReference>
<evidence type="ECO:0000256" key="2">
    <source>
        <dbReference type="SAM" id="MobiDB-lite"/>
    </source>
</evidence>
<evidence type="ECO:0000259" key="3">
    <source>
        <dbReference type="Pfam" id="PF02771"/>
    </source>
</evidence>
<reference evidence="5" key="1">
    <citation type="journal article" date="2014" name="Int. J. Syst. Evol. Microbiol.">
        <title>Complete genome sequence of Corynebacterium casei LMG S-19264T (=DSM 44701T), isolated from a smear-ripened cheese.</title>
        <authorList>
            <consortium name="US DOE Joint Genome Institute (JGI-PGF)"/>
            <person name="Walter F."/>
            <person name="Albersmeier A."/>
            <person name="Kalinowski J."/>
            <person name="Ruckert C."/>
        </authorList>
    </citation>
    <scope>NUCLEOTIDE SEQUENCE</scope>
    <source>
        <strain evidence="5">CGMCC 4.7272</strain>
    </source>
</reference>
<protein>
    <submittedName>
        <fullName evidence="5">Hydroxylase</fullName>
    </submittedName>
</protein>
<evidence type="ECO:0000259" key="4">
    <source>
        <dbReference type="Pfam" id="PF08028"/>
    </source>
</evidence>
<dbReference type="InterPro" id="IPR037069">
    <property type="entry name" value="AcylCoA_DH/ox_N_sf"/>
</dbReference>
<dbReference type="GO" id="GO:0050660">
    <property type="term" value="F:flavin adenine dinucleotide binding"/>
    <property type="evidence" value="ECO:0007669"/>
    <property type="project" value="InterPro"/>
</dbReference>
<feature type="domain" description="Acyl-CoA dehydrogenase C-terminal" evidence="4">
    <location>
        <begin position="262"/>
        <end position="393"/>
    </location>
</feature>
<reference evidence="5" key="2">
    <citation type="submission" date="2020-09" db="EMBL/GenBank/DDBJ databases">
        <authorList>
            <person name="Sun Q."/>
            <person name="Zhou Y."/>
        </authorList>
    </citation>
    <scope>NUCLEOTIDE SEQUENCE</scope>
    <source>
        <strain evidence="5">CGMCC 4.7272</strain>
    </source>
</reference>
<dbReference type="Gene3D" id="1.10.540.10">
    <property type="entry name" value="Acyl-CoA dehydrogenase/oxidase, N-terminal domain"/>
    <property type="match status" value="1"/>
</dbReference>
<dbReference type="SUPFAM" id="SSF56645">
    <property type="entry name" value="Acyl-CoA dehydrogenase NM domain-like"/>
    <property type="match status" value="1"/>
</dbReference>
<evidence type="ECO:0000313" key="5">
    <source>
        <dbReference type="EMBL" id="GGJ43784.1"/>
    </source>
</evidence>
<feature type="region of interest" description="Disordered" evidence="2">
    <location>
        <begin position="419"/>
        <end position="443"/>
    </location>
</feature>
<sequence>MTMTLPQVTRFPESPYLSEEGRRMRDAVRAAAPGLAERAREGELRGALAPETVSVLHEIGVFRITIPVELGGFALGARDTTEVVRELGRIDGSAGWTVIVSSASRSALALDDRVKDEVFADIETWQGPLLFGATVFAPKVGDGRKVEGGWMVKGRWAFGSGCKIAKWGSVGFEYDDPDTGERRRAMGLLSPEQYTIVDDWQVMGMSATSSNSVQVDEEVFVPEYRVIHTMDMPARMDALRGKYQGVGFMHSAIGTMVATTTAFAALALGMTEGALDAFVEQAAKRPPFNLPYPNMAAMASTQVVAGKARAVINTAAAVIERQVDEIDRRAVAGEDFHPWEEPEITMDLVHQIHECLRVIDGLQLALGSSTVGLSNPIQRFVRDVHVLATHGAFRIDPMAEINGRDIFGFEPLPVMAALSSPPPGKLPPNPVNGNVPGPVPRPA</sequence>
<name>A0A917NZF4_9ACTN</name>
<comment type="caution">
    <text evidence="5">The sequence shown here is derived from an EMBL/GenBank/DDBJ whole genome shotgun (WGS) entry which is preliminary data.</text>
</comment>
<evidence type="ECO:0000313" key="6">
    <source>
        <dbReference type="Proteomes" id="UP000625682"/>
    </source>
</evidence>
<organism evidence="5 6">
    <name type="scientific">Streptomyces lacrimifluminis</name>
    <dbReference type="NCBI Taxonomy" id="1500077"/>
    <lineage>
        <taxon>Bacteria</taxon>
        <taxon>Bacillati</taxon>
        <taxon>Actinomycetota</taxon>
        <taxon>Actinomycetes</taxon>
        <taxon>Kitasatosporales</taxon>
        <taxon>Streptomycetaceae</taxon>
        <taxon>Streptomyces</taxon>
    </lineage>
</organism>
<evidence type="ECO:0000256" key="1">
    <source>
        <dbReference type="ARBA" id="ARBA00023002"/>
    </source>
</evidence>
<proteinExistence type="predicted"/>
<dbReference type="Proteomes" id="UP000625682">
    <property type="component" value="Unassembled WGS sequence"/>
</dbReference>
<dbReference type="GO" id="GO:0003995">
    <property type="term" value="F:acyl-CoA dehydrogenase activity"/>
    <property type="evidence" value="ECO:0007669"/>
    <property type="project" value="TreeGrafter"/>
</dbReference>
<dbReference type="EMBL" id="BMMU01000015">
    <property type="protein sequence ID" value="GGJ43784.1"/>
    <property type="molecule type" value="Genomic_DNA"/>
</dbReference>
<dbReference type="Gene3D" id="1.20.140.10">
    <property type="entry name" value="Butyryl-CoA Dehydrogenase, subunit A, domain 3"/>
    <property type="match status" value="1"/>
</dbReference>
<dbReference type="RefSeq" id="WP_229695364.1">
    <property type="nucleotide sequence ID" value="NZ_BAABER010000036.1"/>
</dbReference>
<accession>A0A917NZF4</accession>
<dbReference type="AlphaFoldDB" id="A0A917NZF4"/>
<dbReference type="PANTHER" id="PTHR43884:SF12">
    <property type="entry name" value="ISOVALERYL-COA DEHYDROGENASE, MITOCHONDRIAL-RELATED"/>
    <property type="match status" value="1"/>
</dbReference>
<dbReference type="InterPro" id="IPR013107">
    <property type="entry name" value="Acyl-CoA_DH_C"/>
</dbReference>
<keyword evidence="6" id="KW-1185">Reference proteome</keyword>
<keyword evidence="1" id="KW-0560">Oxidoreductase</keyword>
<feature type="domain" description="Acyl-CoA dehydrogenase/oxidase N-terminal" evidence="3">
    <location>
        <begin position="18"/>
        <end position="102"/>
    </location>
</feature>
<dbReference type="SUPFAM" id="SSF47203">
    <property type="entry name" value="Acyl-CoA dehydrogenase C-terminal domain-like"/>
    <property type="match status" value="1"/>
</dbReference>
<dbReference type="PIRSF" id="PIRSF016578">
    <property type="entry name" value="HsaA"/>
    <property type="match status" value="1"/>
</dbReference>
<feature type="compositionally biased region" description="Pro residues" evidence="2">
    <location>
        <begin position="420"/>
        <end position="430"/>
    </location>
</feature>
<dbReference type="Gene3D" id="2.40.110.10">
    <property type="entry name" value="Butyryl-CoA Dehydrogenase, subunit A, domain 2"/>
    <property type="match status" value="1"/>
</dbReference>
<dbReference type="InterPro" id="IPR036250">
    <property type="entry name" value="AcylCo_DH-like_C"/>
</dbReference>